<organism evidence="2 3">
    <name type="scientific">Mytilus coruscus</name>
    <name type="common">Sea mussel</name>
    <dbReference type="NCBI Taxonomy" id="42192"/>
    <lineage>
        <taxon>Eukaryota</taxon>
        <taxon>Metazoa</taxon>
        <taxon>Spiralia</taxon>
        <taxon>Lophotrochozoa</taxon>
        <taxon>Mollusca</taxon>
        <taxon>Bivalvia</taxon>
        <taxon>Autobranchia</taxon>
        <taxon>Pteriomorphia</taxon>
        <taxon>Mytilida</taxon>
        <taxon>Mytiloidea</taxon>
        <taxon>Mytilidae</taxon>
        <taxon>Mytilinae</taxon>
        <taxon>Mytilus</taxon>
    </lineage>
</organism>
<dbReference type="OrthoDB" id="6157313at2759"/>
<feature type="compositionally biased region" description="Basic and acidic residues" evidence="1">
    <location>
        <begin position="1"/>
        <end position="12"/>
    </location>
</feature>
<gene>
    <name evidence="2" type="ORF">MCOR_2834</name>
</gene>
<evidence type="ECO:0000313" key="2">
    <source>
        <dbReference type="EMBL" id="CAC5360307.1"/>
    </source>
</evidence>
<accession>A0A6J8A2J2</accession>
<feature type="compositionally biased region" description="Basic residues" evidence="1">
    <location>
        <begin position="13"/>
        <end position="29"/>
    </location>
</feature>
<dbReference type="Proteomes" id="UP000507470">
    <property type="component" value="Unassembled WGS sequence"/>
</dbReference>
<proteinExistence type="predicted"/>
<dbReference type="EMBL" id="CACVKT020000558">
    <property type="protein sequence ID" value="CAC5360307.1"/>
    <property type="molecule type" value="Genomic_DNA"/>
</dbReference>
<reference evidence="2 3" key="1">
    <citation type="submission" date="2020-06" db="EMBL/GenBank/DDBJ databases">
        <authorList>
            <person name="Li R."/>
            <person name="Bekaert M."/>
        </authorList>
    </citation>
    <scope>NUCLEOTIDE SEQUENCE [LARGE SCALE GENOMIC DNA]</scope>
    <source>
        <strain evidence="3">wild</strain>
    </source>
</reference>
<sequence>MPDADHDAETEVRKKRQNVPYHRKRRGTGKSKLDKGFEIHALTPDIAHDEDLLPSETEELTCTSVDSVSLDHSYLSDNQTVAELCLDEEIDVNQHIELECQEECVIALEDPYEALKKTVCTSLTSPYVYNSASSDHLQIIEHYPSSKSVYVKLTIIINKDFSAKLYVHGIELSREHDIWLGLPSVYDNITSIERLLSKLKSYTVCSGNHEQEFLDLTPVGSTIEHATDAQSCRGFKEQDFGAVKGTINYSSTVRNVSCLLLVQGNRCSPCTRLCRILISILVFYCL</sequence>
<keyword evidence="3" id="KW-1185">Reference proteome</keyword>
<protein>
    <submittedName>
        <fullName evidence="2">Uncharacterized protein</fullName>
    </submittedName>
</protein>
<evidence type="ECO:0000256" key="1">
    <source>
        <dbReference type="SAM" id="MobiDB-lite"/>
    </source>
</evidence>
<feature type="region of interest" description="Disordered" evidence="1">
    <location>
        <begin position="1"/>
        <end position="30"/>
    </location>
</feature>
<dbReference type="AlphaFoldDB" id="A0A6J8A2J2"/>
<evidence type="ECO:0000313" key="3">
    <source>
        <dbReference type="Proteomes" id="UP000507470"/>
    </source>
</evidence>
<name>A0A6J8A2J2_MYTCO</name>